<protein>
    <submittedName>
        <fullName evidence="4">HNH endonuclease</fullName>
    </submittedName>
</protein>
<reference evidence="4 5" key="1">
    <citation type="submission" date="2018-10" db="EMBL/GenBank/DDBJ databases">
        <authorList>
            <person name="Li J."/>
        </authorList>
    </citation>
    <scope>NUCLEOTIDE SEQUENCE [LARGE SCALE GENOMIC DNA]</scope>
    <source>
        <strain evidence="4 5">ZD1-4</strain>
    </source>
</reference>
<dbReference type="AlphaFoldDB" id="A0A3L7ISE4"/>
<evidence type="ECO:0000313" key="4">
    <source>
        <dbReference type="EMBL" id="RLQ81087.1"/>
    </source>
</evidence>
<dbReference type="InterPro" id="IPR003870">
    <property type="entry name" value="DUF222"/>
</dbReference>
<keyword evidence="5" id="KW-1185">Reference proteome</keyword>
<dbReference type="Gene3D" id="1.10.30.50">
    <property type="match status" value="1"/>
</dbReference>
<keyword evidence="4" id="KW-0378">Hydrolase</keyword>
<dbReference type="GO" id="GO:0008270">
    <property type="term" value="F:zinc ion binding"/>
    <property type="evidence" value="ECO:0007669"/>
    <property type="project" value="InterPro"/>
</dbReference>
<evidence type="ECO:0000313" key="5">
    <source>
        <dbReference type="Proteomes" id="UP000282460"/>
    </source>
</evidence>
<evidence type="ECO:0000256" key="2">
    <source>
        <dbReference type="SAM" id="MobiDB-lite"/>
    </source>
</evidence>
<gene>
    <name evidence="4" type="ORF">D9V28_15190</name>
</gene>
<dbReference type="EMBL" id="RCWJ01000005">
    <property type="protein sequence ID" value="RLQ81087.1"/>
    <property type="molecule type" value="Genomic_DNA"/>
</dbReference>
<comment type="caution">
    <text evidence="4">The sequence shown here is derived from an EMBL/GenBank/DDBJ whole genome shotgun (WGS) entry which is preliminary data.</text>
</comment>
<dbReference type="Pfam" id="PF02720">
    <property type="entry name" value="DUF222"/>
    <property type="match status" value="1"/>
</dbReference>
<organism evidence="4 5">
    <name type="scientific">Mycetocola zhadangensis</name>
    <dbReference type="NCBI Taxonomy" id="1164595"/>
    <lineage>
        <taxon>Bacteria</taxon>
        <taxon>Bacillati</taxon>
        <taxon>Actinomycetota</taxon>
        <taxon>Actinomycetes</taxon>
        <taxon>Micrococcales</taxon>
        <taxon>Microbacteriaceae</taxon>
        <taxon>Mycetocola</taxon>
    </lineage>
</organism>
<dbReference type="GO" id="GO:0003676">
    <property type="term" value="F:nucleic acid binding"/>
    <property type="evidence" value="ECO:0007669"/>
    <property type="project" value="InterPro"/>
</dbReference>
<dbReference type="CDD" id="cd00085">
    <property type="entry name" value="HNHc"/>
    <property type="match status" value="1"/>
</dbReference>
<accession>A0A3L7ISE4</accession>
<evidence type="ECO:0000259" key="3">
    <source>
        <dbReference type="SMART" id="SM00507"/>
    </source>
</evidence>
<dbReference type="InterPro" id="IPR003615">
    <property type="entry name" value="HNH_nuc"/>
</dbReference>
<keyword evidence="4" id="KW-0255">Endonuclease</keyword>
<dbReference type="GO" id="GO:0004519">
    <property type="term" value="F:endonuclease activity"/>
    <property type="evidence" value="ECO:0007669"/>
    <property type="project" value="UniProtKB-KW"/>
</dbReference>
<feature type="region of interest" description="Disordered" evidence="2">
    <location>
        <begin position="267"/>
        <end position="310"/>
    </location>
</feature>
<feature type="domain" description="HNH nuclease" evidence="3">
    <location>
        <begin position="404"/>
        <end position="457"/>
    </location>
</feature>
<dbReference type="Proteomes" id="UP000282460">
    <property type="component" value="Unassembled WGS sequence"/>
</dbReference>
<name>A0A3L7ISE4_9MICO</name>
<dbReference type="InterPro" id="IPR002711">
    <property type="entry name" value="HNH"/>
</dbReference>
<comment type="similarity">
    <text evidence="1">Belongs to the Rv1128c/1148c/1588c/1702c/1945/3466 family.</text>
</comment>
<dbReference type="SMART" id="SM00507">
    <property type="entry name" value="HNHc"/>
    <property type="match status" value="1"/>
</dbReference>
<keyword evidence="4" id="KW-0540">Nuclease</keyword>
<evidence type="ECO:0000256" key="1">
    <source>
        <dbReference type="ARBA" id="ARBA00023450"/>
    </source>
</evidence>
<sequence>MTLAVSDLLPALGSEGEAALTSLLQHVGDVLTVLDLDHLDRLSGDQLLTQMSQVAHVLRGSEAALAAMSAEVAVRSDPVRGGEGLAAKHTYQRPSQLIEVITGLSSATAGRLIRVGQRTTQRVSDAGLPLPPLFPAVSKALHEGLIGVDAAENITRELSLAAPRAEVEHLAIAETALVEQATGAGWRDGLPLSADLIAIQARQWRERLDEDGIEPRTEKAFQKRDFWISRTTTPDGLVKFGGQVTVDVGGKLHALLDAILSPRTDDRYLPTDTDTGHASPAVDGADPAGPAVEGAVDEGEEVQSRDRRTAGQKRADVFAAMIDALARSDDVPTVTGASPTVVVSVTADVLERQKGTGQIVGINTPVAYSTIKQILSDADIVPIFLDPDGAIVALGNTQRGFNRTQRMGMIARDGPTCSMPDCQIPATGCEAHHVIEYSEGGPTHIDNGALFCWYHHRAIQTGAFTVEMVNRKPKVTIAAWLRRKPYFQ</sequence>
<feature type="compositionally biased region" description="Low complexity" evidence="2">
    <location>
        <begin position="280"/>
        <end position="294"/>
    </location>
</feature>
<dbReference type="Pfam" id="PF01844">
    <property type="entry name" value="HNH"/>
    <property type="match status" value="1"/>
</dbReference>
<proteinExistence type="inferred from homology"/>
<dbReference type="OrthoDB" id="5177627at2"/>